<keyword evidence="1" id="KW-0472">Membrane</keyword>
<proteinExistence type="predicted"/>
<evidence type="ECO:0000313" key="2">
    <source>
        <dbReference type="EMBL" id="MFC6954279.1"/>
    </source>
</evidence>
<keyword evidence="1" id="KW-0812">Transmembrane</keyword>
<sequence>MRHVPDPNADDVKTLMPIAAVLLIVAAIGGFLLVGSGGPVAVTATAEPRDAPLNPPPETYDVSEFEAGHPVREAAVAAHDRNESVAVNGTITDRSRVNVGSGVDSSTLYVRVDGDIVTVEVRKRG</sequence>
<dbReference type="RefSeq" id="WP_336351233.1">
    <property type="nucleotide sequence ID" value="NZ_JAZAQL010000003.1"/>
</dbReference>
<comment type="caution">
    <text evidence="2">The sequence shown here is derived from an EMBL/GenBank/DDBJ whole genome shotgun (WGS) entry which is preliminary data.</text>
</comment>
<dbReference type="AlphaFoldDB" id="A0ABD5VLD9"/>
<evidence type="ECO:0008006" key="4">
    <source>
        <dbReference type="Google" id="ProtNLM"/>
    </source>
</evidence>
<reference evidence="2 3" key="1">
    <citation type="journal article" date="2019" name="Int. J. Syst. Evol. Microbiol.">
        <title>The Global Catalogue of Microorganisms (GCM) 10K type strain sequencing project: providing services to taxonomists for standard genome sequencing and annotation.</title>
        <authorList>
            <consortium name="The Broad Institute Genomics Platform"/>
            <consortium name="The Broad Institute Genome Sequencing Center for Infectious Disease"/>
            <person name="Wu L."/>
            <person name="Ma J."/>
        </authorList>
    </citation>
    <scope>NUCLEOTIDE SEQUENCE [LARGE SCALE GENOMIC DNA]</scope>
    <source>
        <strain evidence="2 3">GX26</strain>
    </source>
</reference>
<evidence type="ECO:0000256" key="1">
    <source>
        <dbReference type="SAM" id="Phobius"/>
    </source>
</evidence>
<keyword evidence="1" id="KW-1133">Transmembrane helix</keyword>
<name>A0ABD5VLD9_9EURY</name>
<dbReference type="Proteomes" id="UP001596395">
    <property type="component" value="Unassembled WGS sequence"/>
</dbReference>
<organism evidence="2 3">
    <name type="scientific">Halorubellus litoreus</name>
    <dbReference type="NCBI Taxonomy" id="755308"/>
    <lineage>
        <taxon>Archaea</taxon>
        <taxon>Methanobacteriati</taxon>
        <taxon>Methanobacteriota</taxon>
        <taxon>Stenosarchaea group</taxon>
        <taxon>Halobacteria</taxon>
        <taxon>Halobacteriales</taxon>
        <taxon>Halorubellaceae</taxon>
        <taxon>Halorubellus</taxon>
    </lineage>
</organism>
<accession>A0ABD5VLD9</accession>
<protein>
    <recommendedName>
        <fullName evidence="4">Archaeal Type IV pilin N-terminal domain-containing protein</fullName>
    </recommendedName>
</protein>
<keyword evidence="3" id="KW-1185">Reference proteome</keyword>
<dbReference type="EMBL" id="JBHSXN010000003">
    <property type="protein sequence ID" value="MFC6954279.1"/>
    <property type="molecule type" value="Genomic_DNA"/>
</dbReference>
<feature type="transmembrane region" description="Helical" evidence="1">
    <location>
        <begin position="15"/>
        <end position="34"/>
    </location>
</feature>
<gene>
    <name evidence="2" type="ORF">ACFQGB_15560</name>
</gene>
<evidence type="ECO:0000313" key="3">
    <source>
        <dbReference type="Proteomes" id="UP001596395"/>
    </source>
</evidence>